<gene>
    <name evidence="3" type="ORF">P8A22_23165</name>
</gene>
<evidence type="ECO:0000256" key="2">
    <source>
        <dbReference type="SAM" id="Phobius"/>
    </source>
</evidence>
<name>A0ABY9I6S8_9ACTN</name>
<proteinExistence type="predicted"/>
<feature type="compositionally biased region" description="Pro residues" evidence="1">
    <location>
        <begin position="11"/>
        <end position="31"/>
    </location>
</feature>
<dbReference type="EMBL" id="CP120992">
    <property type="protein sequence ID" value="WLQ42587.1"/>
    <property type="molecule type" value="Genomic_DNA"/>
</dbReference>
<evidence type="ECO:0000313" key="3">
    <source>
        <dbReference type="EMBL" id="WLQ42587.1"/>
    </source>
</evidence>
<keyword evidence="4" id="KW-1185">Reference proteome</keyword>
<sequence length="226" mass="24184">MDDTGTINTPLPEPPRPPPPRPPTPPMPPQARPVQPGSVAPGRLQNPGGSNQPHRKGDPLVLKVSRRMLWVGTAAIPLHNIAWVDAFRLRHNWGAAFGRLVQWLVVAVLVFAAINYSSRDEGDVGESANGRLGLVMIAICLAVVIKGLIASAKPVLVVEMNSGSRVIVTLPSMDELQEIAGQIAHAIDNPEAEFTTVVRQVHNNSTHNHGAVIHMNGGRGNTGIKL</sequence>
<dbReference type="Pfam" id="PF19744">
    <property type="entry name" value="DUF6232"/>
    <property type="match status" value="1"/>
</dbReference>
<evidence type="ECO:0000256" key="1">
    <source>
        <dbReference type="SAM" id="MobiDB-lite"/>
    </source>
</evidence>
<dbReference type="Proteomes" id="UP001229952">
    <property type="component" value="Chromosome"/>
</dbReference>
<protein>
    <submittedName>
        <fullName evidence="3">DUF6232 family protein</fullName>
    </submittedName>
</protein>
<feature type="transmembrane region" description="Helical" evidence="2">
    <location>
        <begin position="100"/>
        <end position="118"/>
    </location>
</feature>
<organism evidence="3 4">
    <name type="scientific">Streptomyces laculatispora</name>
    <dbReference type="NCBI Taxonomy" id="887464"/>
    <lineage>
        <taxon>Bacteria</taxon>
        <taxon>Bacillati</taxon>
        <taxon>Actinomycetota</taxon>
        <taxon>Actinomycetes</taxon>
        <taxon>Kitasatosporales</taxon>
        <taxon>Streptomycetaceae</taxon>
        <taxon>Streptomyces</taxon>
    </lineage>
</organism>
<keyword evidence="2" id="KW-1133">Transmembrane helix</keyword>
<dbReference type="RefSeq" id="WP_306090002.1">
    <property type="nucleotide sequence ID" value="NZ_CP120992.1"/>
</dbReference>
<accession>A0ABY9I6S8</accession>
<reference evidence="3 4" key="1">
    <citation type="submission" date="2023-03" db="EMBL/GenBank/DDBJ databases">
        <title>Isolation and description of six Streptomyces strains from soil environments, able to metabolize different microbial glucans.</title>
        <authorList>
            <person name="Widen T."/>
            <person name="Larsbrink J."/>
        </authorList>
    </citation>
    <scope>NUCLEOTIDE SEQUENCE [LARGE SCALE GENOMIC DNA]</scope>
    <source>
        <strain evidence="3 4">Mut2</strain>
    </source>
</reference>
<feature type="region of interest" description="Disordered" evidence="1">
    <location>
        <begin position="1"/>
        <end position="58"/>
    </location>
</feature>
<keyword evidence="2" id="KW-0472">Membrane</keyword>
<dbReference type="InterPro" id="IPR045629">
    <property type="entry name" value="DUF6232"/>
</dbReference>
<keyword evidence="2" id="KW-0812">Transmembrane</keyword>
<evidence type="ECO:0000313" key="4">
    <source>
        <dbReference type="Proteomes" id="UP001229952"/>
    </source>
</evidence>
<feature type="transmembrane region" description="Helical" evidence="2">
    <location>
        <begin position="130"/>
        <end position="149"/>
    </location>
</feature>